<proteinExistence type="predicted"/>
<organism evidence="1 2">
    <name type="scientific">Vibrio mangrovi</name>
    <dbReference type="NCBI Taxonomy" id="474394"/>
    <lineage>
        <taxon>Bacteria</taxon>
        <taxon>Pseudomonadati</taxon>
        <taxon>Pseudomonadota</taxon>
        <taxon>Gammaproteobacteria</taxon>
        <taxon>Vibrionales</taxon>
        <taxon>Vibrionaceae</taxon>
        <taxon>Vibrio</taxon>
    </lineage>
</organism>
<dbReference type="AlphaFoldDB" id="A0A1Y6IZD3"/>
<evidence type="ECO:0000313" key="2">
    <source>
        <dbReference type="Proteomes" id="UP000196125"/>
    </source>
</evidence>
<evidence type="ECO:0000313" key="1">
    <source>
        <dbReference type="EMBL" id="SMS03024.1"/>
    </source>
</evidence>
<dbReference type="Proteomes" id="UP000196125">
    <property type="component" value="Unassembled WGS sequence"/>
</dbReference>
<sequence length="42" mass="5316">MNDIEQFEYDLYLRKEYVDYNGRCQYQYNFALILTFMLKCFI</sequence>
<protein>
    <submittedName>
        <fullName evidence="1">Uncharacterized protein</fullName>
    </submittedName>
</protein>
<accession>A0A1Y6IZD3</accession>
<reference evidence="1 2" key="1">
    <citation type="submission" date="2017-05" db="EMBL/GenBank/DDBJ databases">
        <authorList>
            <person name="Song R."/>
            <person name="Chenine A.L."/>
            <person name="Ruprecht R.M."/>
        </authorList>
    </citation>
    <scope>NUCLEOTIDE SEQUENCE [LARGE SCALE GENOMIC DNA]</scope>
    <source>
        <strain evidence="1 2">CECT 7927</strain>
    </source>
</reference>
<name>A0A1Y6IZD3_9VIBR</name>
<dbReference type="EMBL" id="FXXI01000016">
    <property type="protein sequence ID" value="SMS03024.1"/>
    <property type="molecule type" value="Genomic_DNA"/>
</dbReference>
<gene>
    <name evidence="1" type="ORF">VIM7927_04387</name>
</gene>